<sequence length="269" mass="31374">MIRKNITFFFSLLLLCSSLSSFAQTQRYPFMPHEDLSLRVYYNLGPLWVYAGNVDLQTDTTTYEGIKSLRFTGTGYSLKKYAFIFKLEDHYQSITSIEGFKPLFYEKKTLEGGFYIHNIYKFNWNKHIVNVHTEATRHPKKDTLLTLNKSFYDVLSATYYLRIINTKKLSVGDTLAVPLIVDGKKETYYVIYAGKGQMVHKRKRIACNVYKAVITSSTFFSDTDPLVVYVTADKNRYPIYVEANIIVGSIKVFLLPYLNYRPKYKVYKR</sequence>
<dbReference type="EMBL" id="UOET01000528">
    <property type="protein sequence ID" value="VAW30509.1"/>
    <property type="molecule type" value="Genomic_DNA"/>
</dbReference>
<accession>A0A3B0V0Z4</accession>
<proteinExistence type="predicted"/>
<organism evidence="1">
    <name type="scientific">hydrothermal vent metagenome</name>
    <dbReference type="NCBI Taxonomy" id="652676"/>
    <lineage>
        <taxon>unclassified sequences</taxon>
        <taxon>metagenomes</taxon>
        <taxon>ecological metagenomes</taxon>
    </lineage>
</organism>
<dbReference type="InterPro" id="IPR021457">
    <property type="entry name" value="DUF3108"/>
</dbReference>
<evidence type="ECO:0008006" key="2">
    <source>
        <dbReference type="Google" id="ProtNLM"/>
    </source>
</evidence>
<dbReference type="Pfam" id="PF11306">
    <property type="entry name" value="DUF3108"/>
    <property type="match status" value="1"/>
</dbReference>
<protein>
    <recommendedName>
        <fullName evidence="2">DUF3108 domain-containing protein</fullName>
    </recommendedName>
</protein>
<dbReference type="AlphaFoldDB" id="A0A3B0V0Z4"/>
<name>A0A3B0V0Z4_9ZZZZ</name>
<evidence type="ECO:0000313" key="1">
    <source>
        <dbReference type="EMBL" id="VAW30509.1"/>
    </source>
</evidence>
<gene>
    <name evidence="1" type="ORF">MNBD_BACTEROID07-1456</name>
</gene>
<reference evidence="1" key="1">
    <citation type="submission" date="2018-06" db="EMBL/GenBank/DDBJ databases">
        <authorList>
            <person name="Zhirakovskaya E."/>
        </authorList>
    </citation>
    <scope>NUCLEOTIDE SEQUENCE</scope>
</reference>